<organism evidence="2 3">
    <name type="scientific">Novosphingobium clariflavum</name>
    <dbReference type="NCBI Taxonomy" id="2029884"/>
    <lineage>
        <taxon>Bacteria</taxon>
        <taxon>Pseudomonadati</taxon>
        <taxon>Pseudomonadota</taxon>
        <taxon>Alphaproteobacteria</taxon>
        <taxon>Sphingomonadales</taxon>
        <taxon>Sphingomonadaceae</taxon>
        <taxon>Novosphingobium</taxon>
    </lineage>
</organism>
<evidence type="ECO:0000256" key="1">
    <source>
        <dbReference type="SAM" id="MobiDB-lite"/>
    </source>
</evidence>
<dbReference type="EMBL" id="JBHLTM010000002">
    <property type="protein sequence ID" value="MFC0683043.1"/>
    <property type="molecule type" value="Genomic_DNA"/>
</dbReference>
<protein>
    <recommendedName>
        <fullName evidence="4">Peptidase</fullName>
    </recommendedName>
</protein>
<evidence type="ECO:0000313" key="3">
    <source>
        <dbReference type="Proteomes" id="UP001589858"/>
    </source>
</evidence>
<feature type="region of interest" description="Disordered" evidence="1">
    <location>
        <begin position="34"/>
        <end position="124"/>
    </location>
</feature>
<feature type="region of interest" description="Disordered" evidence="1">
    <location>
        <begin position="1"/>
        <end position="20"/>
    </location>
</feature>
<feature type="compositionally biased region" description="Polar residues" evidence="1">
    <location>
        <begin position="1"/>
        <end position="18"/>
    </location>
</feature>
<evidence type="ECO:0008006" key="4">
    <source>
        <dbReference type="Google" id="ProtNLM"/>
    </source>
</evidence>
<dbReference type="RefSeq" id="WP_267222906.1">
    <property type="nucleotide sequence ID" value="NZ_JAPCWC010000018.1"/>
</dbReference>
<name>A0ABV6S1F2_9SPHN</name>
<evidence type="ECO:0000313" key="2">
    <source>
        <dbReference type="EMBL" id="MFC0683043.1"/>
    </source>
</evidence>
<keyword evidence="3" id="KW-1185">Reference proteome</keyword>
<gene>
    <name evidence="2" type="ORF">ACFFF8_00380</name>
</gene>
<feature type="compositionally biased region" description="Low complexity" evidence="1">
    <location>
        <begin position="74"/>
        <end position="89"/>
    </location>
</feature>
<proteinExistence type="predicted"/>
<sequence>MTKNASTTGMPTSATMASSLPYAARFAGIRPTAMERRHGRLLRAPDHDAGTAAADPAPAPAAADPAPASPPTADPSGAAAQAAPAGEPAAAEDETSLLGGALANKDGKTPPAEAGTDPNAPAAPEHVIPEAYELSVDGMDLDKTAIDEATPAFKEAGLSNDQAQKLMPAAAKFRDTVANATLQSIVDAGAKQRADWRSATEVDPDIGGAKLEETLHLSAKALDALGYPEGSDFRKVLTETGFGNHPEMARIMRRVGEMVSEDGFPRDGATPASQISPEKRLYPND</sequence>
<reference evidence="2 3" key="1">
    <citation type="submission" date="2024-09" db="EMBL/GenBank/DDBJ databases">
        <authorList>
            <person name="Sun Q."/>
            <person name="Mori K."/>
        </authorList>
    </citation>
    <scope>NUCLEOTIDE SEQUENCE [LARGE SCALE GENOMIC DNA]</scope>
    <source>
        <strain evidence="2 3">CICC 11035S</strain>
    </source>
</reference>
<dbReference type="Proteomes" id="UP001589858">
    <property type="component" value="Unassembled WGS sequence"/>
</dbReference>
<feature type="region of interest" description="Disordered" evidence="1">
    <location>
        <begin position="259"/>
        <end position="285"/>
    </location>
</feature>
<accession>A0ABV6S1F2</accession>
<comment type="caution">
    <text evidence="2">The sequence shown here is derived from an EMBL/GenBank/DDBJ whole genome shotgun (WGS) entry which is preliminary data.</text>
</comment>
<feature type="compositionally biased region" description="Low complexity" evidence="1">
    <location>
        <begin position="50"/>
        <end position="66"/>
    </location>
</feature>